<comment type="caution">
    <text evidence="12">The sequence shown here is derived from an EMBL/GenBank/DDBJ whole genome shotgun (WGS) entry which is preliminary data.</text>
</comment>
<feature type="transmembrane region" description="Helical" evidence="9">
    <location>
        <begin position="43"/>
        <end position="61"/>
    </location>
</feature>
<dbReference type="InterPro" id="IPR039421">
    <property type="entry name" value="Type_1_exporter"/>
</dbReference>
<sequence>MSNKTSKSKDSSLWVIIRNNTYMLRIIYSITPGRVFAKLLDAFADYFSWVFFSIIFVRFLLDALENHRSYSSVVVFVMGSMAVFGLLTLFSSWYNQRYARFTEQKLYHAISMKLFKKASTVDVGCYEYPQFYDQYTRAASEANVRAVRILDDMAGLITNIGAAIFVMVTMAQIDPFVALFTFFPVVANFIIGTKTNKISFQHSQDDVPHNRKLGYVNRVVFLQKYAKEIRLSRIFDVVKNLYDDGAAGILANVKKYMRRSILLQFIKVVLIYPLVFEGVWLYVAWRAIIERDLSIADAAMLANAIVVASNLLTYMMDGFVKVAENGLYIANLRGFLAYKPQIAEDQPGRDITSLDSIEFRHVSFAYEGSEPVLQNVSFTLQQGRKVALVGHNGAGKTTIIKLLLRLYDATEGEILLNGRNIREYSVQRVRRLFGVVFQDFQVFSLSAVENVAMVEEMSDKLREKSISAMKTSGIYDKLANLPHGTDSTLTREFDSEGVVLSKGQVQKLAIARALVKDAPTLILDEPSSALDPVAEHEIFEALARTYEHDANKIVFLISHRLSAAIMADTIYVLDNGSVVERGSHEELMGLNGLYRTMYTKQAEKYRDLDESSTVAKWEVNA</sequence>
<feature type="transmembrane region" description="Helical" evidence="9">
    <location>
        <begin position="73"/>
        <end position="94"/>
    </location>
</feature>
<evidence type="ECO:0000256" key="8">
    <source>
        <dbReference type="ARBA" id="ARBA00023136"/>
    </source>
</evidence>
<proteinExistence type="predicted"/>
<dbReference type="FunFam" id="3.40.50.300:FF:000854">
    <property type="entry name" value="Multidrug ABC transporter ATP-binding protein"/>
    <property type="match status" value="1"/>
</dbReference>
<protein>
    <submittedName>
        <fullName evidence="12">ATP-binding cassette subfamily B protein</fullName>
    </submittedName>
</protein>
<dbReference type="SUPFAM" id="SSF90123">
    <property type="entry name" value="ABC transporter transmembrane region"/>
    <property type="match status" value="1"/>
</dbReference>
<dbReference type="SUPFAM" id="SSF52540">
    <property type="entry name" value="P-loop containing nucleoside triphosphate hydrolases"/>
    <property type="match status" value="1"/>
</dbReference>
<evidence type="ECO:0000259" key="10">
    <source>
        <dbReference type="PROSITE" id="PS50893"/>
    </source>
</evidence>
<evidence type="ECO:0000256" key="4">
    <source>
        <dbReference type="ARBA" id="ARBA00022692"/>
    </source>
</evidence>
<keyword evidence="4 9" id="KW-0812">Transmembrane</keyword>
<keyword evidence="7 9" id="KW-1133">Transmembrane helix</keyword>
<organism evidence="12 13">
    <name type="scientific">Paenibacillus cellulosilyticus</name>
    <dbReference type="NCBI Taxonomy" id="375489"/>
    <lineage>
        <taxon>Bacteria</taxon>
        <taxon>Bacillati</taxon>
        <taxon>Bacillota</taxon>
        <taxon>Bacilli</taxon>
        <taxon>Bacillales</taxon>
        <taxon>Paenibacillaceae</taxon>
        <taxon>Paenibacillus</taxon>
    </lineage>
</organism>
<keyword evidence="3" id="KW-1003">Cell membrane</keyword>
<accession>A0A2V2YU21</accession>
<evidence type="ECO:0000256" key="5">
    <source>
        <dbReference type="ARBA" id="ARBA00022741"/>
    </source>
</evidence>
<comment type="subcellular location">
    <subcellularLocation>
        <location evidence="1">Cell membrane</location>
        <topology evidence="1">Multi-pass membrane protein</topology>
    </subcellularLocation>
</comment>
<dbReference type="GO" id="GO:0016887">
    <property type="term" value="F:ATP hydrolysis activity"/>
    <property type="evidence" value="ECO:0007669"/>
    <property type="project" value="InterPro"/>
</dbReference>
<evidence type="ECO:0000256" key="2">
    <source>
        <dbReference type="ARBA" id="ARBA00022448"/>
    </source>
</evidence>
<dbReference type="InterPro" id="IPR003593">
    <property type="entry name" value="AAA+_ATPase"/>
</dbReference>
<dbReference type="SMART" id="SM00382">
    <property type="entry name" value="AAA"/>
    <property type="match status" value="1"/>
</dbReference>
<evidence type="ECO:0000259" key="11">
    <source>
        <dbReference type="PROSITE" id="PS50929"/>
    </source>
</evidence>
<dbReference type="RefSeq" id="WP_110044243.1">
    <property type="nucleotide sequence ID" value="NZ_CP054612.1"/>
</dbReference>
<dbReference type="Gene3D" id="1.20.1560.10">
    <property type="entry name" value="ABC transporter type 1, transmembrane domain"/>
    <property type="match status" value="1"/>
</dbReference>
<reference evidence="12 13" key="1">
    <citation type="submission" date="2018-05" db="EMBL/GenBank/DDBJ databases">
        <title>Genomic Encyclopedia of Type Strains, Phase III (KMG-III): the genomes of soil and plant-associated and newly described type strains.</title>
        <authorList>
            <person name="Whitman W."/>
        </authorList>
    </citation>
    <scope>NUCLEOTIDE SEQUENCE [LARGE SCALE GENOMIC DNA]</scope>
    <source>
        <strain evidence="12 13">CECT 5696</strain>
    </source>
</reference>
<keyword evidence="6 12" id="KW-0067">ATP-binding</keyword>
<evidence type="ECO:0000313" key="13">
    <source>
        <dbReference type="Proteomes" id="UP000246635"/>
    </source>
</evidence>
<dbReference type="InterPro" id="IPR011527">
    <property type="entry name" value="ABC1_TM_dom"/>
</dbReference>
<feature type="transmembrane region" description="Helical" evidence="9">
    <location>
        <begin position="160"/>
        <end position="191"/>
    </location>
</feature>
<gene>
    <name evidence="12" type="ORF">DFQ01_10833</name>
</gene>
<feature type="transmembrane region" description="Helical" evidence="9">
    <location>
        <begin position="261"/>
        <end position="283"/>
    </location>
</feature>
<evidence type="ECO:0000256" key="6">
    <source>
        <dbReference type="ARBA" id="ARBA00022840"/>
    </source>
</evidence>
<dbReference type="InterPro" id="IPR027417">
    <property type="entry name" value="P-loop_NTPase"/>
</dbReference>
<dbReference type="OrthoDB" id="9806127at2"/>
<evidence type="ECO:0000256" key="3">
    <source>
        <dbReference type="ARBA" id="ARBA00022475"/>
    </source>
</evidence>
<dbReference type="GO" id="GO:0005886">
    <property type="term" value="C:plasma membrane"/>
    <property type="evidence" value="ECO:0007669"/>
    <property type="project" value="UniProtKB-SubCell"/>
</dbReference>
<dbReference type="InterPro" id="IPR036640">
    <property type="entry name" value="ABC1_TM_sf"/>
</dbReference>
<keyword evidence="2" id="KW-0813">Transport</keyword>
<dbReference type="GO" id="GO:0005524">
    <property type="term" value="F:ATP binding"/>
    <property type="evidence" value="ECO:0007669"/>
    <property type="project" value="UniProtKB-KW"/>
</dbReference>
<evidence type="ECO:0000256" key="9">
    <source>
        <dbReference type="SAM" id="Phobius"/>
    </source>
</evidence>
<dbReference type="GO" id="GO:0015421">
    <property type="term" value="F:ABC-type oligopeptide transporter activity"/>
    <property type="evidence" value="ECO:0007669"/>
    <property type="project" value="TreeGrafter"/>
</dbReference>
<dbReference type="Proteomes" id="UP000246635">
    <property type="component" value="Unassembled WGS sequence"/>
</dbReference>
<feature type="domain" description="ABC transporter" evidence="10">
    <location>
        <begin position="357"/>
        <end position="600"/>
    </location>
</feature>
<dbReference type="PANTHER" id="PTHR43394:SF1">
    <property type="entry name" value="ATP-BINDING CASSETTE SUB-FAMILY B MEMBER 10, MITOCHONDRIAL"/>
    <property type="match status" value="1"/>
</dbReference>
<dbReference type="InterPro" id="IPR003439">
    <property type="entry name" value="ABC_transporter-like_ATP-bd"/>
</dbReference>
<dbReference type="PROSITE" id="PS50893">
    <property type="entry name" value="ABC_TRANSPORTER_2"/>
    <property type="match status" value="1"/>
</dbReference>
<evidence type="ECO:0000256" key="7">
    <source>
        <dbReference type="ARBA" id="ARBA00022989"/>
    </source>
</evidence>
<evidence type="ECO:0000256" key="1">
    <source>
        <dbReference type="ARBA" id="ARBA00004651"/>
    </source>
</evidence>
<keyword evidence="5" id="KW-0547">Nucleotide-binding</keyword>
<feature type="domain" description="ABC transmembrane type-1" evidence="11">
    <location>
        <begin position="51"/>
        <end position="205"/>
    </location>
</feature>
<dbReference type="Pfam" id="PF00005">
    <property type="entry name" value="ABC_tran"/>
    <property type="match status" value="1"/>
</dbReference>
<keyword evidence="8 9" id="KW-0472">Membrane</keyword>
<dbReference type="PROSITE" id="PS50929">
    <property type="entry name" value="ABC_TM1F"/>
    <property type="match status" value="1"/>
</dbReference>
<keyword evidence="13" id="KW-1185">Reference proteome</keyword>
<dbReference type="AlphaFoldDB" id="A0A2V2YU21"/>
<dbReference type="EMBL" id="QGTQ01000008">
    <property type="protein sequence ID" value="PWW02757.1"/>
    <property type="molecule type" value="Genomic_DNA"/>
</dbReference>
<dbReference type="PANTHER" id="PTHR43394">
    <property type="entry name" value="ATP-DEPENDENT PERMEASE MDL1, MITOCHONDRIAL"/>
    <property type="match status" value="1"/>
</dbReference>
<dbReference type="Gene3D" id="3.40.50.300">
    <property type="entry name" value="P-loop containing nucleotide triphosphate hydrolases"/>
    <property type="match status" value="1"/>
</dbReference>
<evidence type="ECO:0000313" key="12">
    <source>
        <dbReference type="EMBL" id="PWW02757.1"/>
    </source>
</evidence>
<name>A0A2V2YU21_9BACL</name>